<sequence>MVEVVGAAMKKLYKTAALVYFLIATVTLMASAFLLVGHAVWEVASGLFAAESNSIDRVRRTLDGIGLMIIGFAVVETGTFIAEEELFRKRELRSTRESRRSITKFITIIVIAASLEALVMVFKTSREDIPAVIYPAALFASAMIALVALGVYQWLSSRVEREGE</sequence>
<keyword evidence="1" id="KW-1133">Transmembrane helix</keyword>
<feature type="transmembrane region" description="Helical" evidence="1">
    <location>
        <begin position="18"/>
        <end position="41"/>
    </location>
</feature>
<protein>
    <recommendedName>
        <fullName evidence="4">GNAT family acetyltransferase</fullName>
    </recommendedName>
</protein>
<name>A0ABY5MJF0_9HYPH</name>
<evidence type="ECO:0000313" key="3">
    <source>
        <dbReference type="Proteomes" id="UP001342418"/>
    </source>
</evidence>
<keyword evidence="3" id="KW-1185">Reference proteome</keyword>
<gene>
    <name evidence="2" type="ORF">NTH_02600</name>
</gene>
<proteinExistence type="predicted"/>
<accession>A0ABY5MJF0</accession>
<evidence type="ECO:0000256" key="1">
    <source>
        <dbReference type="SAM" id="Phobius"/>
    </source>
</evidence>
<evidence type="ECO:0000313" key="2">
    <source>
        <dbReference type="EMBL" id="UUP18120.1"/>
    </source>
</evidence>
<dbReference type="Proteomes" id="UP001342418">
    <property type="component" value="Chromosome"/>
</dbReference>
<evidence type="ECO:0008006" key="4">
    <source>
        <dbReference type="Google" id="ProtNLM"/>
    </source>
</evidence>
<keyword evidence="1" id="KW-0812">Transmembrane</keyword>
<organism evidence="2 3">
    <name type="scientific">Nitratireductor thuwali</name>
    <dbReference type="NCBI Taxonomy" id="2267699"/>
    <lineage>
        <taxon>Bacteria</taxon>
        <taxon>Pseudomonadati</taxon>
        <taxon>Pseudomonadota</taxon>
        <taxon>Alphaproteobacteria</taxon>
        <taxon>Hyphomicrobiales</taxon>
        <taxon>Phyllobacteriaceae</taxon>
        <taxon>Nitratireductor</taxon>
    </lineage>
</organism>
<keyword evidence="1" id="KW-0472">Membrane</keyword>
<dbReference type="EMBL" id="CP030941">
    <property type="protein sequence ID" value="UUP18120.1"/>
    <property type="molecule type" value="Genomic_DNA"/>
</dbReference>
<feature type="transmembrane region" description="Helical" evidence="1">
    <location>
        <begin position="133"/>
        <end position="155"/>
    </location>
</feature>
<feature type="transmembrane region" description="Helical" evidence="1">
    <location>
        <begin position="61"/>
        <end position="82"/>
    </location>
</feature>
<reference evidence="2 3" key="1">
    <citation type="submission" date="2018-07" db="EMBL/GenBank/DDBJ databases">
        <title>Genome sequence of Nitratireductor thuwali#1536.</title>
        <authorList>
            <person name="Michoud G."/>
            <person name="Merlino G."/>
            <person name="Sefrji F.O."/>
            <person name="Daffonchio D."/>
        </authorList>
    </citation>
    <scope>NUCLEOTIDE SEQUENCE [LARGE SCALE GENOMIC DNA]</scope>
    <source>
        <strain evidence="3">Nit1536</strain>
    </source>
</reference>
<feature type="transmembrane region" description="Helical" evidence="1">
    <location>
        <begin position="102"/>
        <end position="121"/>
    </location>
</feature>